<proteinExistence type="predicted"/>
<evidence type="ECO:0000313" key="3">
    <source>
        <dbReference type="WBParaSite" id="BXY_0454100.1"/>
    </source>
</evidence>
<sequence length="115" mass="13025">MHLQQDPQGLHLLQIDEQIDRGEHPHHSTHYNGAERVHIRDDAERENASDHHRSHVSVRQREDAPESEKVPRRLVAVDVHAHGPAREMHTATLLPQGLLLQPYDLLSGHANHAGV</sequence>
<accession>A0A1I7RUY0</accession>
<feature type="compositionally biased region" description="Basic and acidic residues" evidence="1">
    <location>
        <begin position="33"/>
        <end position="51"/>
    </location>
</feature>
<reference evidence="3" key="1">
    <citation type="submission" date="2016-11" db="UniProtKB">
        <authorList>
            <consortium name="WormBaseParasite"/>
        </authorList>
    </citation>
    <scope>IDENTIFICATION</scope>
</reference>
<feature type="region of interest" description="Disordered" evidence="1">
    <location>
        <begin position="22"/>
        <end position="71"/>
    </location>
</feature>
<evidence type="ECO:0000313" key="2">
    <source>
        <dbReference type="Proteomes" id="UP000095284"/>
    </source>
</evidence>
<dbReference type="WBParaSite" id="BXY_0454100.1">
    <property type="protein sequence ID" value="BXY_0454100.1"/>
    <property type="gene ID" value="BXY_0454100"/>
</dbReference>
<protein>
    <submittedName>
        <fullName evidence="3">Uncharacterized protein</fullName>
    </submittedName>
</protein>
<dbReference type="Proteomes" id="UP000095284">
    <property type="component" value="Unplaced"/>
</dbReference>
<evidence type="ECO:0000256" key="1">
    <source>
        <dbReference type="SAM" id="MobiDB-lite"/>
    </source>
</evidence>
<dbReference type="AlphaFoldDB" id="A0A1I7RUY0"/>
<organism evidence="2 3">
    <name type="scientific">Bursaphelenchus xylophilus</name>
    <name type="common">Pinewood nematode worm</name>
    <name type="synonym">Aphelenchoides xylophilus</name>
    <dbReference type="NCBI Taxonomy" id="6326"/>
    <lineage>
        <taxon>Eukaryota</taxon>
        <taxon>Metazoa</taxon>
        <taxon>Ecdysozoa</taxon>
        <taxon>Nematoda</taxon>
        <taxon>Chromadorea</taxon>
        <taxon>Rhabditida</taxon>
        <taxon>Tylenchina</taxon>
        <taxon>Tylenchomorpha</taxon>
        <taxon>Aphelenchoidea</taxon>
        <taxon>Aphelenchoididae</taxon>
        <taxon>Bursaphelenchus</taxon>
    </lineage>
</organism>
<name>A0A1I7RUY0_BURXY</name>
<feature type="compositionally biased region" description="Basic and acidic residues" evidence="1">
    <location>
        <begin position="59"/>
        <end position="71"/>
    </location>
</feature>